<dbReference type="EMBL" id="BAAAPB010000004">
    <property type="protein sequence ID" value="GAA1970247.1"/>
    <property type="molecule type" value="Genomic_DNA"/>
</dbReference>
<evidence type="ECO:0000256" key="2">
    <source>
        <dbReference type="ARBA" id="ARBA00023125"/>
    </source>
</evidence>
<dbReference type="PANTHER" id="PTHR47506">
    <property type="entry name" value="TRANSCRIPTIONAL REGULATORY PROTEIN"/>
    <property type="match status" value="1"/>
</dbReference>
<reference evidence="7" key="1">
    <citation type="journal article" date="2019" name="Int. J. Syst. Evol. Microbiol.">
        <title>The Global Catalogue of Microorganisms (GCM) 10K type strain sequencing project: providing services to taxonomists for standard genome sequencing and annotation.</title>
        <authorList>
            <consortium name="The Broad Institute Genomics Platform"/>
            <consortium name="The Broad Institute Genome Sequencing Center for Infectious Disease"/>
            <person name="Wu L."/>
            <person name="Ma J."/>
        </authorList>
    </citation>
    <scope>NUCLEOTIDE SEQUENCE [LARGE SCALE GENOMIC DNA]</scope>
    <source>
        <strain evidence="7">JCM 15309</strain>
    </source>
</reference>
<dbReference type="InterPro" id="IPR001647">
    <property type="entry name" value="HTH_TetR"/>
</dbReference>
<dbReference type="SUPFAM" id="SSF46689">
    <property type="entry name" value="Homeodomain-like"/>
    <property type="match status" value="1"/>
</dbReference>
<organism evidence="6 7">
    <name type="scientific">Nocardioides panacihumi</name>
    <dbReference type="NCBI Taxonomy" id="400774"/>
    <lineage>
        <taxon>Bacteria</taxon>
        <taxon>Bacillati</taxon>
        <taxon>Actinomycetota</taxon>
        <taxon>Actinomycetes</taxon>
        <taxon>Propionibacteriales</taxon>
        <taxon>Nocardioidaceae</taxon>
        <taxon>Nocardioides</taxon>
    </lineage>
</organism>
<evidence type="ECO:0000256" key="4">
    <source>
        <dbReference type="PROSITE-ProRule" id="PRU00335"/>
    </source>
</evidence>
<dbReference type="Proteomes" id="UP001500571">
    <property type="component" value="Unassembled WGS sequence"/>
</dbReference>
<dbReference type="PANTHER" id="PTHR47506:SF1">
    <property type="entry name" value="HTH-TYPE TRANSCRIPTIONAL REGULATOR YJDC"/>
    <property type="match status" value="1"/>
</dbReference>
<keyword evidence="7" id="KW-1185">Reference proteome</keyword>
<feature type="domain" description="HTH tetR-type" evidence="5">
    <location>
        <begin position="33"/>
        <end position="93"/>
    </location>
</feature>
<proteinExistence type="predicted"/>
<accession>A0ABP5CWP9</accession>
<name>A0ABP5CWP9_9ACTN</name>
<feature type="DNA-binding region" description="H-T-H motif" evidence="4">
    <location>
        <begin position="56"/>
        <end position="75"/>
    </location>
</feature>
<evidence type="ECO:0000256" key="1">
    <source>
        <dbReference type="ARBA" id="ARBA00023015"/>
    </source>
</evidence>
<dbReference type="RefSeq" id="WP_344046796.1">
    <property type="nucleotide sequence ID" value="NZ_BAAAPB010000004.1"/>
</dbReference>
<keyword evidence="1" id="KW-0805">Transcription regulation</keyword>
<dbReference type="Pfam" id="PF00440">
    <property type="entry name" value="TetR_N"/>
    <property type="match status" value="1"/>
</dbReference>
<keyword evidence="3" id="KW-0804">Transcription</keyword>
<evidence type="ECO:0000256" key="3">
    <source>
        <dbReference type="ARBA" id="ARBA00023163"/>
    </source>
</evidence>
<dbReference type="Gene3D" id="1.10.357.10">
    <property type="entry name" value="Tetracycline Repressor, domain 2"/>
    <property type="match status" value="1"/>
</dbReference>
<dbReference type="PROSITE" id="PS50977">
    <property type="entry name" value="HTH_TETR_2"/>
    <property type="match status" value="1"/>
</dbReference>
<comment type="caution">
    <text evidence="6">The sequence shown here is derived from an EMBL/GenBank/DDBJ whole genome shotgun (WGS) entry which is preliminary data.</text>
</comment>
<evidence type="ECO:0000313" key="6">
    <source>
        <dbReference type="EMBL" id="GAA1970247.1"/>
    </source>
</evidence>
<evidence type="ECO:0000259" key="5">
    <source>
        <dbReference type="PROSITE" id="PS50977"/>
    </source>
</evidence>
<keyword evidence="2 4" id="KW-0238">DNA-binding</keyword>
<gene>
    <name evidence="6" type="ORF">GCM10009798_33730</name>
</gene>
<protein>
    <recommendedName>
        <fullName evidence="5">HTH tetR-type domain-containing protein</fullName>
    </recommendedName>
</protein>
<dbReference type="InterPro" id="IPR009057">
    <property type="entry name" value="Homeodomain-like_sf"/>
</dbReference>
<sequence>MQNDTSPERPLTVGDRAARAADRRLERQRVSAADEVDRILGVTLALIEKSAPTMPPVSEITAAAGISNQTLYRTFGSKDELILAVLERGVIRVAEAMRLRMDEFEDPRDQILAWIRVVLRQVSAPAAAETSRSVLGYLHQAGAVGGANQVELLRPLTALLAEPLTALGSDPARDGDCVSDLVLGAMRRHLWDSTAPSAAEVDAVGRFVLRGLGANVER</sequence>
<evidence type="ECO:0000313" key="7">
    <source>
        <dbReference type="Proteomes" id="UP001500571"/>
    </source>
</evidence>